<organism evidence="2 3">
    <name type="scientific">Enterovibrio norvegicus</name>
    <dbReference type="NCBI Taxonomy" id="188144"/>
    <lineage>
        <taxon>Bacteria</taxon>
        <taxon>Pseudomonadati</taxon>
        <taxon>Pseudomonadota</taxon>
        <taxon>Gammaproteobacteria</taxon>
        <taxon>Vibrionales</taxon>
        <taxon>Vibrionaceae</taxon>
        <taxon>Enterovibrio</taxon>
    </lineage>
</organism>
<gene>
    <name evidence="2" type="ORF">BCT23_15255</name>
</gene>
<dbReference type="EMBL" id="MDAL01000018">
    <property type="protein sequence ID" value="PMN92343.1"/>
    <property type="molecule type" value="Genomic_DNA"/>
</dbReference>
<dbReference type="AlphaFoldDB" id="A0A2N7LB34"/>
<evidence type="ECO:0000256" key="1">
    <source>
        <dbReference type="SAM" id="Phobius"/>
    </source>
</evidence>
<proteinExistence type="predicted"/>
<protein>
    <submittedName>
        <fullName evidence="2">Chemotaxis protein</fullName>
    </submittedName>
</protein>
<sequence>MFLAVFLLSGCSLLDIKIESQTVPLTKQELNARVLTREYAQQFFSQTEQAADKMHQYYGPKDQENQSNVLLWKINAVERMQSAAYQVSPMAGLIDVWVFSLQLNQFYVKGNGKDLFVGNEAKEVSQHLANEMDNVAKSLLPTHEYQSAASFVKQHANAYPFADLSFNRTPAYRLWRESIDGGGLEAVTTLGTMPEAIGDMSDKMSLFSEQTPKIMTWKAQLLALNSMNSIEQVNQAVESFKVVSNSMNDFIRNNPEYMRHLAEEMAFKLQPLVDSIDEKTGEHLQTLSAERRLLEEMIALERAEVARIITKERKALVDDVNTVSQELVNVVMDKLIDVIRSLILYIVLFIAVIFFAPLGLGYVLGRKSAK</sequence>
<dbReference type="Proteomes" id="UP000235387">
    <property type="component" value="Unassembled WGS sequence"/>
</dbReference>
<accession>A0A2N7LB34</accession>
<reference evidence="3" key="1">
    <citation type="submission" date="2016-07" db="EMBL/GenBank/DDBJ databases">
        <title>Nontailed viruses are major unrecognized killers of bacteria in the ocean.</title>
        <authorList>
            <person name="Kauffman K."/>
            <person name="Hussain F."/>
            <person name="Yang J."/>
            <person name="Arevalo P."/>
            <person name="Brown J."/>
            <person name="Cutler M."/>
            <person name="Kelly L."/>
            <person name="Polz M.F."/>
        </authorList>
    </citation>
    <scope>NUCLEOTIDE SEQUENCE [LARGE SCALE GENOMIC DNA]</scope>
    <source>
        <strain evidence="3">10N.261.45.A10</strain>
    </source>
</reference>
<evidence type="ECO:0000313" key="3">
    <source>
        <dbReference type="Proteomes" id="UP000235387"/>
    </source>
</evidence>
<name>A0A2N7LB34_9GAMM</name>
<keyword evidence="1" id="KW-1133">Transmembrane helix</keyword>
<feature type="transmembrane region" description="Helical" evidence="1">
    <location>
        <begin position="342"/>
        <end position="364"/>
    </location>
</feature>
<keyword evidence="1" id="KW-0472">Membrane</keyword>
<keyword evidence="1" id="KW-0812">Transmembrane</keyword>
<dbReference type="RefSeq" id="WP_102390837.1">
    <property type="nucleotide sequence ID" value="NZ_MDAL01000018.1"/>
</dbReference>
<evidence type="ECO:0000313" key="2">
    <source>
        <dbReference type="EMBL" id="PMN92343.1"/>
    </source>
</evidence>
<comment type="caution">
    <text evidence="2">The sequence shown here is derived from an EMBL/GenBank/DDBJ whole genome shotgun (WGS) entry which is preliminary data.</text>
</comment>